<accession>A0AA86RDV3</accession>
<gene>
    <name evidence="3" type="ORF">HINF_LOCUS37355</name>
    <name evidence="2" type="ORF">HINF_LOCUS59876</name>
</gene>
<keyword evidence="1" id="KW-1133">Transmembrane helix</keyword>
<evidence type="ECO:0000313" key="2">
    <source>
        <dbReference type="EMBL" id="CAI9972231.1"/>
    </source>
</evidence>
<feature type="transmembrane region" description="Helical" evidence="1">
    <location>
        <begin position="134"/>
        <end position="157"/>
    </location>
</feature>
<dbReference type="EMBL" id="CATOUU010001104">
    <property type="protein sequence ID" value="CAI9972231.1"/>
    <property type="molecule type" value="Genomic_DNA"/>
</dbReference>
<protein>
    <submittedName>
        <fullName evidence="2">Transmembrane domain-containing protein</fullName>
    </submittedName>
    <submittedName>
        <fullName evidence="3">Transmembrane_domain-containing protein</fullName>
    </submittedName>
</protein>
<evidence type="ECO:0000256" key="1">
    <source>
        <dbReference type="SAM" id="Phobius"/>
    </source>
</evidence>
<keyword evidence="4" id="KW-1185">Reference proteome</keyword>
<dbReference type="EMBL" id="CAXDID020000139">
    <property type="protein sequence ID" value="CAL6038410.1"/>
    <property type="molecule type" value="Genomic_DNA"/>
</dbReference>
<reference evidence="3 4" key="2">
    <citation type="submission" date="2024-07" db="EMBL/GenBank/DDBJ databases">
        <authorList>
            <person name="Akdeniz Z."/>
        </authorList>
    </citation>
    <scope>NUCLEOTIDE SEQUENCE [LARGE SCALE GENOMIC DNA]</scope>
</reference>
<reference evidence="2" key="1">
    <citation type="submission" date="2023-06" db="EMBL/GenBank/DDBJ databases">
        <authorList>
            <person name="Kurt Z."/>
        </authorList>
    </citation>
    <scope>NUCLEOTIDE SEQUENCE</scope>
</reference>
<name>A0AA86RDV3_9EUKA</name>
<sequence length="162" mass="17480">MNSDQMPNMPQIPNMNMLPPTEVPQQVPVVVVQQPVIQPAVYQQVQPVQMQTQQAPNPVVQFIQTQSAVTVVAAGQQQELNFLQIFVGCQAPQFEQMQQLCGCCTCWFAGAGLCCGSLCGCYGSGRSGCIEVGVAGLAMDLTAYLVYGWVVACIVGLKMMMQ</sequence>
<evidence type="ECO:0000313" key="4">
    <source>
        <dbReference type="Proteomes" id="UP001642409"/>
    </source>
</evidence>
<evidence type="ECO:0000313" key="3">
    <source>
        <dbReference type="EMBL" id="CAL6038410.1"/>
    </source>
</evidence>
<proteinExistence type="predicted"/>
<keyword evidence="1 2" id="KW-0812">Transmembrane</keyword>
<keyword evidence="1" id="KW-0472">Membrane</keyword>
<organism evidence="2">
    <name type="scientific">Hexamita inflata</name>
    <dbReference type="NCBI Taxonomy" id="28002"/>
    <lineage>
        <taxon>Eukaryota</taxon>
        <taxon>Metamonada</taxon>
        <taxon>Diplomonadida</taxon>
        <taxon>Hexamitidae</taxon>
        <taxon>Hexamitinae</taxon>
        <taxon>Hexamita</taxon>
    </lineage>
</organism>
<dbReference type="AlphaFoldDB" id="A0AA86RDV3"/>
<comment type="caution">
    <text evidence="2">The sequence shown here is derived from an EMBL/GenBank/DDBJ whole genome shotgun (WGS) entry which is preliminary data.</text>
</comment>
<dbReference type="Proteomes" id="UP001642409">
    <property type="component" value="Unassembled WGS sequence"/>
</dbReference>